<dbReference type="EMBL" id="MJIC01000010">
    <property type="protein sequence ID" value="OFI34777.1"/>
    <property type="molecule type" value="Genomic_DNA"/>
</dbReference>
<dbReference type="InterPro" id="IPR048376">
    <property type="entry name" value="YqiJ_N"/>
</dbReference>
<keyword evidence="1" id="KW-1133">Transmembrane helix</keyword>
<name>A0A1E8FFP2_9ALTE</name>
<comment type="caution">
    <text evidence="3">The sequence shown here is derived from an EMBL/GenBank/DDBJ whole genome shotgun (WGS) entry which is preliminary data.</text>
</comment>
<dbReference type="Proteomes" id="UP000176037">
    <property type="component" value="Unassembled WGS sequence"/>
</dbReference>
<dbReference type="AlphaFoldDB" id="A0A1E8FFP2"/>
<keyword evidence="1" id="KW-0812">Transmembrane</keyword>
<feature type="transmembrane region" description="Helical" evidence="1">
    <location>
        <begin position="71"/>
        <end position="92"/>
    </location>
</feature>
<keyword evidence="1" id="KW-0472">Membrane</keyword>
<proteinExistence type="predicted"/>
<feature type="transmembrane region" description="Helical" evidence="1">
    <location>
        <begin position="12"/>
        <end position="32"/>
    </location>
</feature>
<evidence type="ECO:0000313" key="3">
    <source>
        <dbReference type="EMBL" id="OFI34777.1"/>
    </source>
</evidence>
<feature type="transmembrane region" description="Helical" evidence="1">
    <location>
        <begin position="104"/>
        <end position="124"/>
    </location>
</feature>
<sequence length="218" mass="24456">MTLYQLTQTFYIYSIPMLFALFICLLEIALVFRGYSLLCILNTLPTKGHFLRTSAGKAAASVLGVYEISPICWILIFFMSFSVTGLLAQQTFYFYTERFLPDSGLFPVTLLVSLLVTKMVIDLLTAKLKSRNQHADPEDFTGYIATIESFSEFLGDKMNASLTDHNGLYKTVTVIALEKNQRFLSGDKVVLVKNQDGNWLASRCHPISPDIQVTPISP</sequence>
<evidence type="ECO:0000259" key="2">
    <source>
        <dbReference type="Pfam" id="PF21001"/>
    </source>
</evidence>
<gene>
    <name evidence="3" type="ORF">BFC17_14450</name>
</gene>
<evidence type="ECO:0000256" key="1">
    <source>
        <dbReference type="SAM" id="Phobius"/>
    </source>
</evidence>
<evidence type="ECO:0000313" key="4">
    <source>
        <dbReference type="Proteomes" id="UP000176037"/>
    </source>
</evidence>
<reference evidence="3 4" key="1">
    <citation type="submission" date="2016-09" db="EMBL/GenBank/DDBJ databases">
        <title>Alteromonas lipolytica, a new species isolated from sea water.</title>
        <authorList>
            <person name="Wu Y.-H."/>
            <person name="Cheng H."/>
            <person name="Xu X.-W."/>
        </authorList>
    </citation>
    <scope>NUCLEOTIDE SEQUENCE [LARGE SCALE GENOMIC DNA]</scope>
    <source>
        <strain evidence="3 4">JW12</strain>
    </source>
</reference>
<protein>
    <recommendedName>
        <fullName evidence="2">Inner membrane protein YqiJ N-terminal domain-containing protein</fullName>
    </recommendedName>
</protein>
<dbReference type="Pfam" id="PF21001">
    <property type="entry name" value="YqiJ_N"/>
    <property type="match status" value="1"/>
</dbReference>
<organism evidence="3 4">
    <name type="scientific">Alteromonas lipolytica</name>
    <dbReference type="NCBI Taxonomy" id="1856405"/>
    <lineage>
        <taxon>Bacteria</taxon>
        <taxon>Pseudomonadati</taxon>
        <taxon>Pseudomonadota</taxon>
        <taxon>Gammaproteobacteria</taxon>
        <taxon>Alteromonadales</taxon>
        <taxon>Alteromonadaceae</taxon>
        <taxon>Alteromonas/Salinimonas group</taxon>
        <taxon>Alteromonas</taxon>
    </lineage>
</organism>
<accession>A0A1E8FFP2</accession>
<feature type="domain" description="Inner membrane protein YqiJ N-terminal" evidence="2">
    <location>
        <begin position="13"/>
        <end position="117"/>
    </location>
</feature>
<keyword evidence="4" id="KW-1185">Reference proteome</keyword>
<dbReference type="RefSeq" id="WP_070175695.1">
    <property type="nucleotide sequence ID" value="NZ_BMJR01000001.1"/>
</dbReference>